<dbReference type="InterPro" id="IPR003010">
    <property type="entry name" value="C-N_Hydrolase"/>
</dbReference>
<evidence type="ECO:0000256" key="3">
    <source>
        <dbReference type="ARBA" id="ARBA00022475"/>
    </source>
</evidence>
<gene>
    <name evidence="9" type="primary">lnt</name>
    <name evidence="11" type="ORF">MAG551_02347</name>
</gene>
<feature type="transmembrane region" description="Helical" evidence="9">
    <location>
        <begin position="512"/>
        <end position="529"/>
    </location>
</feature>
<evidence type="ECO:0000256" key="9">
    <source>
        <dbReference type="HAMAP-Rule" id="MF_01148"/>
    </source>
</evidence>
<dbReference type="GO" id="GO:0005886">
    <property type="term" value="C:plasma membrane"/>
    <property type="evidence" value="ECO:0007669"/>
    <property type="project" value="UniProtKB-SubCell"/>
</dbReference>
<organism evidence="11 12">
    <name type="scientific">Candidatus Scalindua arabica</name>
    <dbReference type="NCBI Taxonomy" id="1127984"/>
    <lineage>
        <taxon>Bacteria</taxon>
        <taxon>Pseudomonadati</taxon>
        <taxon>Planctomycetota</taxon>
        <taxon>Candidatus Brocadiia</taxon>
        <taxon>Candidatus Brocadiales</taxon>
        <taxon>Candidatus Scalinduaceae</taxon>
        <taxon>Candidatus Scalindua</taxon>
    </lineage>
</organism>
<evidence type="ECO:0000313" key="12">
    <source>
        <dbReference type="Proteomes" id="UP000722750"/>
    </source>
</evidence>
<feature type="transmembrane region" description="Helical" evidence="9">
    <location>
        <begin position="31"/>
        <end position="48"/>
    </location>
</feature>
<evidence type="ECO:0000259" key="10">
    <source>
        <dbReference type="PROSITE" id="PS50263"/>
    </source>
</evidence>
<comment type="caution">
    <text evidence="11">The sequence shown here is derived from an EMBL/GenBank/DDBJ whole genome shotgun (WGS) entry which is preliminary data.</text>
</comment>
<evidence type="ECO:0000256" key="1">
    <source>
        <dbReference type="ARBA" id="ARBA00004651"/>
    </source>
</evidence>
<accession>A0A941W4U2</accession>
<dbReference type="Pfam" id="PF00795">
    <property type="entry name" value="CN_hydrolase"/>
    <property type="match status" value="1"/>
</dbReference>
<keyword evidence="7 9" id="KW-0472">Membrane</keyword>
<comment type="similarity">
    <text evidence="2 9">Belongs to the CN hydrolase family. Apolipoprotein N-acyltransferase subfamily.</text>
</comment>
<keyword evidence="8 9" id="KW-0012">Acyltransferase</keyword>
<name>A0A941W4U2_9BACT</name>
<feature type="transmembrane region" description="Helical" evidence="9">
    <location>
        <begin position="105"/>
        <end position="132"/>
    </location>
</feature>
<feature type="domain" description="CN hydrolase" evidence="10">
    <location>
        <begin position="233"/>
        <end position="498"/>
    </location>
</feature>
<dbReference type="NCBIfam" id="TIGR00546">
    <property type="entry name" value="lnt"/>
    <property type="match status" value="1"/>
</dbReference>
<feature type="transmembrane region" description="Helical" evidence="9">
    <location>
        <begin position="77"/>
        <end position="98"/>
    </location>
</feature>
<dbReference type="InterPro" id="IPR045378">
    <property type="entry name" value="LNT_N"/>
</dbReference>
<dbReference type="PANTHER" id="PTHR38686">
    <property type="entry name" value="APOLIPOPROTEIN N-ACYLTRANSFERASE"/>
    <property type="match status" value="1"/>
</dbReference>
<comment type="function">
    <text evidence="9">Catalyzes the phospholipid dependent N-acylation of the N-terminal cysteine of apolipoprotein, the last step in lipoprotein maturation.</text>
</comment>
<proteinExistence type="inferred from homology"/>
<evidence type="ECO:0000256" key="5">
    <source>
        <dbReference type="ARBA" id="ARBA00022692"/>
    </source>
</evidence>
<evidence type="ECO:0000256" key="2">
    <source>
        <dbReference type="ARBA" id="ARBA00010065"/>
    </source>
</evidence>
<evidence type="ECO:0000256" key="4">
    <source>
        <dbReference type="ARBA" id="ARBA00022679"/>
    </source>
</evidence>
<protein>
    <recommendedName>
        <fullName evidence="9">Apolipoprotein N-acyltransferase</fullName>
        <shortName evidence="9">ALP N-acyltransferase</shortName>
        <ecNumber evidence="9">2.3.1.269</ecNumber>
    </recommendedName>
</protein>
<dbReference type="CDD" id="cd07571">
    <property type="entry name" value="ALP_N-acyl_transferase"/>
    <property type="match status" value="1"/>
</dbReference>
<dbReference type="GO" id="GO:0042158">
    <property type="term" value="P:lipoprotein biosynthetic process"/>
    <property type="evidence" value="ECO:0007669"/>
    <property type="project" value="UniProtKB-UniRule"/>
</dbReference>
<dbReference type="Proteomes" id="UP000722750">
    <property type="component" value="Unassembled WGS sequence"/>
</dbReference>
<dbReference type="HAMAP" id="MF_01148">
    <property type="entry name" value="Lnt"/>
    <property type="match status" value="1"/>
</dbReference>
<dbReference type="GO" id="GO:0016410">
    <property type="term" value="F:N-acyltransferase activity"/>
    <property type="evidence" value="ECO:0007669"/>
    <property type="project" value="UniProtKB-UniRule"/>
</dbReference>
<dbReference type="EC" id="2.3.1.269" evidence="9"/>
<dbReference type="PROSITE" id="PS50263">
    <property type="entry name" value="CN_HYDROLASE"/>
    <property type="match status" value="1"/>
</dbReference>
<dbReference type="PANTHER" id="PTHR38686:SF1">
    <property type="entry name" value="APOLIPOPROTEIN N-ACYLTRANSFERASE"/>
    <property type="match status" value="1"/>
</dbReference>
<sequence length="535" mass="60808">MYKKPFYLNLLLSFLTITLLSFSFPSPGISYLAWIALVPWFIIISSGYRVGLFSYLIGSLFFVFNLSWLWFVTGIGWILLSLFLALYFFASGIVLHFLRGRLRLPYVFIAPFVWVTFEYLRSCPYFGFPWFFTGHSQYLNLPLIQIADITGVYGISFLVVVFNAAIADLIERLLLKRSPTSGIDPVVPSDKKWKTFWLTIIIPSLLLFLVLAYGYLDLRGRRVLQDGPDVCVVQGNVPQGVKIEADDEQKEEILTKYINLSLEAVGEEADMIVWPETMVPGILNIDPEILNRKIDKLSKESVRMLTEATSANLMLGGTAIDVKESSALYFNTAFFYDREGSFVDRYDKIHLVPFGEFIPFEGWIPFFARLVPYSVSLSGGDRRTIFGLDSKKNGKNYKFGVIICYEDTIAPFVRKFRKDGAGFLLNITNDAWFHNSSELDQHLAVMVFRAVENRITITRAANSGISSFVAPDGEIYDYLSEHGRYKEIEGVLCNKIRFEDSAASWYTNYGDVFAVLCVLATAILCLVALRRRVFA</sequence>
<keyword evidence="6 9" id="KW-1133">Transmembrane helix</keyword>
<dbReference type="EMBL" id="JAANXD010000088">
    <property type="protein sequence ID" value="MBS1259278.1"/>
    <property type="molecule type" value="Genomic_DNA"/>
</dbReference>
<evidence type="ECO:0000256" key="7">
    <source>
        <dbReference type="ARBA" id="ARBA00023136"/>
    </source>
</evidence>
<feature type="transmembrane region" description="Helical" evidence="9">
    <location>
        <begin position="196"/>
        <end position="216"/>
    </location>
</feature>
<dbReference type="InterPro" id="IPR036526">
    <property type="entry name" value="C-N_Hydrolase_sf"/>
</dbReference>
<evidence type="ECO:0000256" key="6">
    <source>
        <dbReference type="ARBA" id="ARBA00022989"/>
    </source>
</evidence>
<comment type="catalytic activity">
    <reaction evidence="9">
        <text>N-terminal S-1,2-diacyl-sn-glyceryl-L-cysteinyl-[lipoprotein] + a glycerophospholipid = N-acyl-S-1,2-diacyl-sn-glyceryl-L-cysteinyl-[lipoprotein] + a 2-acyl-sn-glycero-3-phospholipid + H(+)</text>
        <dbReference type="Rhea" id="RHEA:48228"/>
        <dbReference type="Rhea" id="RHEA-COMP:14681"/>
        <dbReference type="Rhea" id="RHEA-COMP:14684"/>
        <dbReference type="ChEBI" id="CHEBI:15378"/>
        <dbReference type="ChEBI" id="CHEBI:136912"/>
        <dbReference type="ChEBI" id="CHEBI:140656"/>
        <dbReference type="ChEBI" id="CHEBI:140657"/>
        <dbReference type="ChEBI" id="CHEBI:140660"/>
        <dbReference type="EC" id="2.3.1.269"/>
    </reaction>
</comment>
<feature type="transmembrane region" description="Helical" evidence="9">
    <location>
        <begin position="7"/>
        <end position="25"/>
    </location>
</feature>
<dbReference type="Pfam" id="PF20154">
    <property type="entry name" value="LNT_N"/>
    <property type="match status" value="1"/>
</dbReference>
<feature type="transmembrane region" description="Helical" evidence="9">
    <location>
        <begin position="53"/>
        <end position="71"/>
    </location>
</feature>
<evidence type="ECO:0000313" key="11">
    <source>
        <dbReference type="EMBL" id="MBS1259278.1"/>
    </source>
</evidence>
<comment type="subcellular location">
    <subcellularLocation>
        <location evidence="1 9">Cell membrane</location>
        <topology evidence="1 9">Multi-pass membrane protein</topology>
    </subcellularLocation>
</comment>
<dbReference type="SUPFAM" id="SSF56317">
    <property type="entry name" value="Carbon-nitrogen hydrolase"/>
    <property type="match status" value="1"/>
</dbReference>
<dbReference type="Gene3D" id="3.60.110.10">
    <property type="entry name" value="Carbon-nitrogen hydrolase"/>
    <property type="match status" value="1"/>
</dbReference>
<evidence type="ECO:0000256" key="8">
    <source>
        <dbReference type="ARBA" id="ARBA00023315"/>
    </source>
</evidence>
<keyword evidence="3 9" id="KW-1003">Cell membrane</keyword>
<feature type="transmembrane region" description="Helical" evidence="9">
    <location>
        <begin position="152"/>
        <end position="175"/>
    </location>
</feature>
<reference evidence="11" key="1">
    <citation type="journal article" date="2021" name="ISME J.">
        <title>Fine-scale metabolic discontinuity in a stratified prokaryote microbiome of a Red Sea deep halocline.</title>
        <authorList>
            <person name="Michoud G."/>
            <person name="Ngugi D.K."/>
            <person name="Barozzi A."/>
            <person name="Merlino G."/>
            <person name="Calleja M.L."/>
            <person name="Delgado-Huertas A."/>
            <person name="Moran X.A.G."/>
            <person name="Daffonchio D."/>
        </authorList>
    </citation>
    <scope>NUCLEOTIDE SEQUENCE</scope>
    <source>
        <strain evidence="11">SuakinDeep_MAG55_1</strain>
    </source>
</reference>
<comment type="pathway">
    <text evidence="9">Protein modification; lipoprotein biosynthesis (N-acyl transfer).</text>
</comment>
<keyword evidence="5 9" id="KW-0812">Transmembrane</keyword>
<keyword evidence="4 9" id="KW-0808">Transferase</keyword>
<dbReference type="InterPro" id="IPR004563">
    <property type="entry name" value="Apolipo_AcylTrfase"/>
</dbReference>
<dbReference type="AlphaFoldDB" id="A0A941W4U2"/>